<evidence type="ECO:0000256" key="5">
    <source>
        <dbReference type="ARBA" id="ARBA00022475"/>
    </source>
</evidence>
<evidence type="ECO:0000313" key="13">
    <source>
        <dbReference type="EMBL" id="SVA84142.1"/>
    </source>
</evidence>
<evidence type="ECO:0000256" key="6">
    <source>
        <dbReference type="ARBA" id="ARBA00022692"/>
    </source>
</evidence>
<feature type="transmembrane region" description="Helical" evidence="12">
    <location>
        <begin position="219"/>
        <end position="237"/>
    </location>
</feature>
<gene>
    <name evidence="13" type="ORF">METZ01_LOCUS136996</name>
</gene>
<name>A0A381Z5I7_9ZZZZ</name>
<keyword evidence="5" id="KW-1003">Cell membrane</keyword>
<keyword evidence="9 12" id="KW-0472">Membrane</keyword>
<dbReference type="GO" id="GO:0005886">
    <property type="term" value="C:plasma membrane"/>
    <property type="evidence" value="ECO:0007669"/>
    <property type="project" value="UniProtKB-SubCell"/>
</dbReference>
<feature type="transmembrane region" description="Helical" evidence="12">
    <location>
        <begin position="43"/>
        <end position="66"/>
    </location>
</feature>
<evidence type="ECO:0000256" key="1">
    <source>
        <dbReference type="ARBA" id="ARBA00004651"/>
    </source>
</evidence>
<feature type="transmembrane region" description="Helical" evidence="12">
    <location>
        <begin position="115"/>
        <end position="133"/>
    </location>
</feature>
<dbReference type="AlphaFoldDB" id="A0A381Z5I7"/>
<comment type="similarity">
    <text evidence="2">Belongs to the UppP family.</text>
</comment>
<evidence type="ECO:0000256" key="10">
    <source>
        <dbReference type="ARBA" id="ARBA00032707"/>
    </source>
</evidence>
<dbReference type="InterPro" id="IPR003824">
    <property type="entry name" value="UppP"/>
</dbReference>
<feature type="transmembrane region" description="Helical" evidence="12">
    <location>
        <begin position="87"/>
        <end position="109"/>
    </location>
</feature>
<evidence type="ECO:0000256" key="2">
    <source>
        <dbReference type="ARBA" id="ARBA00010621"/>
    </source>
</evidence>
<dbReference type="GO" id="GO:0050380">
    <property type="term" value="F:undecaprenyl-diphosphatase activity"/>
    <property type="evidence" value="ECO:0007669"/>
    <property type="project" value="UniProtKB-EC"/>
</dbReference>
<comment type="catalytic activity">
    <reaction evidence="11">
        <text>di-trans,octa-cis-undecaprenyl diphosphate + H2O = di-trans,octa-cis-undecaprenyl phosphate + phosphate + H(+)</text>
        <dbReference type="Rhea" id="RHEA:28094"/>
        <dbReference type="ChEBI" id="CHEBI:15377"/>
        <dbReference type="ChEBI" id="CHEBI:15378"/>
        <dbReference type="ChEBI" id="CHEBI:43474"/>
        <dbReference type="ChEBI" id="CHEBI:58405"/>
        <dbReference type="ChEBI" id="CHEBI:60392"/>
        <dbReference type="EC" id="3.6.1.27"/>
    </reaction>
</comment>
<feature type="transmembrane region" description="Helical" evidence="12">
    <location>
        <begin position="249"/>
        <end position="267"/>
    </location>
</feature>
<evidence type="ECO:0000256" key="11">
    <source>
        <dbReference type="ARBA" id="ARBA00047594"/>
    </source>
</evidence>
<dbReference type="NCBIfam" id="TIGR00753">
    <property type="entry name" value="undec_PP_bacA"/>
    <property type="match status" value="1"/>
</dbReference>
<keyword evidence="7" id="KW-0378">Hydrolase</keyword>
<keyword evidence="8 12" id="KW-1133">Transmembrane helix</keyword>
<evidence type="ECO:0000256" key="8">
    <source>
        <dbReference type="ARBA" id="ARBA00022989"/>
    </source>
</evidence>
<dbReference type="PANTHER" id="PTHR30622:SF4">
    <property type="entry name" value="UNDECAPRENYL-DIPHOSPHATASE"/>
    <property type="match status" value="1"/>
</dbReference>
<organism evidence="13">
    <name type="scientific">marine metagenome</name>
    <dbReference type="NCBI Taxonomy" id="408172"/>
    <lineage>
        <taxon>unclassified sequences</taxon>
        <taxon>metagenomes</taxon>
        <taxon>ecological metagenomes</taxon>
    </lineage>
</organism>
<evidence type="ECO:0000256" key="7">
    <source>
        <dbReference type="ARBA" id="ARBA00022801"/>
    </source>
</evidence>
<dbReference type="HAMAP" id="MF_01006">
    <property type="entry name" value="Undec_diphosphatase"/>
    <property type="match status" value="1"/>
</dbReference>
<comment type="subcellular location">
    <subcellularLocation>
        <location evidence="1">Cell membrane</location>
        <topology evidence="1">Multi-pass membrane protein</topology>
    </subcellularLocation>
</comment>
<evidence type="ECO:0000256" key="9">
    <source>
        <dbReference type="ARBA" id="ARBA00023136"/>
    </source>
</evidence>
<accession>A0A381Z5I7</accession>
<protein>
    <recommendedName>
        <fullName evidence="4">Undecaprenyl-diphosphatase</fullName>
        <ecNumber evidence="3">3.6.1.27</ecNumber>
    </recommendedName>
    <alternativeName>
        <fullName evidence="10">Undecaprenyl pyrophosphate phosphatase</fullName>
    </alternativeName>
</protein>
<feature type="transmembrane region" description="Helical" evidence="12">
    <location>
        <begin position="189"/>
        <end position="207"/>
    </location>
</feature>
<keyword evidence="6 12" id="KW-0812">Transmembrane</keyword>
<proteinExistence type="inferred from homology"/>
<sequence>MDWIQALVLGIVQGLTEFLPISSTAHLRIIPHLLDWQDPGTEFSAVIQLGTLLAVMLYFWNDVVSLSRAAMVSLWNRKLFETSDSKLAWSIAAGTIPVVVAGLGFKDIIKTDARQLWLIGTALIILAIGLYAAERLSHLNRQIGELKFLQIQLIGLTQALALIPGCSRSGSTIMGGLIVGLKREEAARFSFLLGIPAILGSGIYELAELLETGINSSDYLNLIVGVFASFVVGYLSIEFLLRFLRIHGTLVFVIYRILLGTGVLVFML</sequence>
<evidence type="ECO:0000256" key="4">
    <source>
        <dbReference type="ARBA" id="ARBA00021581"/>
    </source>
</evidence>
<dbReference type="EC" id="3.6.1.27" evidence="3"/>
<evidence type="ECO:0000256" key="3">
    <source>
        <dbReference type="ARBA" id="ARBA00012374"/>
    </source>
</evidence>
<dbReference type="Pfam" id="PF02673">
    <property type="entry name" value="BacA"/>
    <property type="match status" value="1"/>
</dbReference>
<reference evidence="13" key="1">
    <citation type="submission" date="2018-05" db="EMBL/GenBank/DDBJ databases">
        <authorList>
            <person name="Lanie J.A."/>
            <person name="Ng W.-L."/>
            <person name="Kazmierczak K.M."/>
            <person name="Andrzejewski T.M."/>
            <person name="Davidsen T.M."/>
            <person name="Wayne K.J."/>
            <person name="Tettelin H."/>
            <person name="Glass J.I."/>
            <person name="Rusch D."/>
            <person name="Podicherti R."/>
            <person name="Tsui H.-C.T."/>
            <person name="Winkler M.E."/>
        </authorList>
    </citation>
    <scope>NUCLEOTIDE SEQUENCE</scope>
</reference>
<dbReference type="EMBL" id="UINC01019915">
    <property type="protein sequence ID" value="SVA84142.1"/>
    <property type="molecule type" value="Genomic_DNA"/>
</dbReference>
<dbReference type="PANTHER" id="PTHR30622">
    <property type="entry name" value="UNDECAPRENYL-DIPHOSPHATASE"/>
    <property type="match status" value="1"/>
</dbReference>
<evidence type="ECO:0000256" key="12">
    <source>
        <dbReference type="SAM" id="Phobius"/>
    </source>
</evidence>